<dbReference type="SMART" id="SM00153">
    <property type="entry name" value="VHP"/>
    <property type="match status" value="1"/>
</dbReference>
<feature type="region of interest" description="Disordered" evidence="1">
    <location>
        <begin position="119"/>
        <end position="140"/>
    </location>
</feature>
<name>A0A183IWG5_9BILA</name>
<dbReference type="GO" id="GO:0030032">
    <property type="term" value="P:lamellipodium assembly"/>
    <property type="evidence" value="ECO:0007669"/>
    <property type="project" value="TreeGrafter"/>
</dbReference>
<accession>A0A183IWG5</accession>
<protein>
    <submittedName>
        <fullName evidence="5">HP domain-containing protein</fullName>
    </submittedName>
</protein>
<dbReference type="InterPro" id="IPR051618">
    <property type="entry name" value="Actin-binding_LIM"/>
</dbReference>
<feature type="region of interest" description="Disordered" evidence="1">
    <location>
        <begin position="1"/>
        <end position="34"/>
    </location>
</feature>
<dbReference type="PROSITE" id="PS51089">
    <property type="entry name" value="HP"/>
    <property type="match status" value="1"/>
</dbReference>
<reference evidence="5" key="1">
    <citation type="submission" date="2016-06" db="UniProtKB">
        <authorList>
            <consortium name="WormBaseParasite"/>
        </authorList>
    </citation>
    <scope>IDENTIFICATION</scope>
</reference>
<dbReference type="Gene3D" id="1.10.950.10">
    <property type="entry name" value="Villin headpiece domain"/>
    <property type="match status" value="1"/>
</dbReference>
<reference evidence="3 4" key="2">
    <citation type="submission" date="2018-11" db="EMBL/GenBank/DDBJ databases">
        <authorList>
            <consortium name="Pathogen Informatics"/>
        </authorList>
    </citation>
    <scope>NUCLEOTIDE SEQUENCE [LARGE SCALE GENOMIC DNA]</scope>
</reference>
<dbReference type="AlphaFoldDB" id="A0A183IWG5"/>
<evidence type="ECO:0000259" key="2">
    <source>
        <dbReference type="PROSITE" id="PS51089"/>
    </source>
</evidence>
<dbReference type="PANTHER" id="PTHR24213">
    <property type="entry name" value="ACTIN-BINDING LIM PROTEIN"/>
    <property type="match status" value="1"/>
</dbReference>
<gene>
    <name evidence="3" type="ORF">SBAD_LOCUS7962</name>
</gene>
<organism evidence="5">
    <name type="scientific">Soboliphyme baturini</name>
    <dbReference type="NCBI Taxonomy" id="241478"/>
    <lineage>
        <taxon>Eukaryota</taxon>
        <taxon>Metazoa</taxon>
        <taxon>Ecdysozoa</taxon>
        <taxon>Nematoda</taxon>
        <taxon>Enoplea</taxon>
        <taxon>Dorylaimia</taxon>
        <taxon>Dioctophymatida</taxon>
        <taxon>Dioctophymatoidea</taxon>
        <taxon>Soboliphymatidae</taxon>
        <taxon>Soboliphyme</taxon>
    </lineage>
</organism>
<keyword evidence="4" id="KW-1185">Reference proteome</keyword>
<dbReference type="PANTHER" id="PTHR24213:SF9">
    <property type="entry name" value="UNCOORDINATED 115A, ISOFORM B-RELATED"/>
    <property type="match status" value="1"/>
</dbReference>
<sequence length="367" mass="42539">MYLLPEPNMGYLKQPVSPHPPQTPQFHTPQGKEVKIRRSRISMFKSGMQKLGEYLAHSETLEESTVRPRSPAMNNEEPIELSHYPGAYVPAPNKIPAIERDDFPAPPFPYAVDEYKRRLSSTSPTAEDEEEVVDSSKMEKGEQELMKFQDECSIAKVVVQQLEEHMRKMKIPSHFDPRSASRTPSAKKIPYMKCRYESPVNASPSRYLNRPRPWEWWDKGRCATATIPYAQVPKPGYGLTPKAATLPTTNFSSYYDFVDFNTTLTSEYSERSGVTSPTFSYYERYQPAYEPCVLRSSLPDMSKPLQTYTYSQLTIDNKKLPDDVDRCHLERHLSRTEFESLFGMTPIEFYKLPDWKRINIKRKMKLF</sequence>
<evidence type="ECO:0000256" key="1">
    <source>
        <dbReference type="SAM" id="MobiDB-lite"/>
    </source>
</evidence>
<dbReference type="OrthoDB" id="1746725at2759"/>
<dbReference type="Proteomes" id="UP000270296">
    <property type="component" value="Unassembled WGS sequence"/>
</dbReference>
<dbReference type="GO" id="GO:0015629">
    <property type="term" value="C:actin cytoskeleton"/>
    <property type="evidence" value="ECO:0007669"/>
    <property type="project" value="TreeGrafter"/>
</dbReference>
<evidence type="ECO:0000313" key="4">
    <source>
        <dbReference type="Proteomes" id="UP000270296"/>
    </source>
</evidence>
<evidence type="ECO:0000313" key="3">
    <source>
        <dbReference type="EMBL" id="VDP14873.1"/>
    </source>
</evidence>
<dbReference type="WBParaSite" id="SBAD_0000825801-mRNA-1">
    <property type="protein sequence ID" value="SBAD_0000825801-mRNA-1"/>
    <property type="gene ID" value="SBAD_0000825801"/>
</dbReference>
<dbReference type="GO" id="GO:0051015">
    <property type="term" value="F:actin filament binding"/>
    <property type="evidence" value="ECO:0007669"/>
    <property type="project" value="TreeGrafter"/>
</dbReference>
<dbReference type="Pfam" id="PF02209">
    <property type="entry name" value="VHP"/>
    <property type="match status" value="1"/>
</dbReference>
<dbReference type="EMBL" id="UZAM01011115">
    <property type="protein sequence ID" value="VDP14873.1"/>
    <property type="molecule type" value="Genomic_DNA"/>
</dbReference>
<evidence type="ECO:0000313" key="5">
    <source>
        <dbReference type="WBParaSite" id="SBAD_0000825801-mRNA-1"/>
    </source>
</evidence>
<feature type="domain" description="HP" evidence="2">
    <location>
        <begin position="302"/>
        <end position="367"/>
    </location>
</feature>
<dbReference type="InterPro" id="IPR036886">
    <property type="entry name" value="Villin_headpiece_dom_sf"/>
</dbReference>
<dbReference type="SUPFAM" id="SSF47050">
    <property type="entry name" value="VHP, Villin headpiece domain"/>
    <property type="match status" value="1"/>
</dbReference>
<proteinExistence type="predicted"/>
<dbReference type="GO" id="GO:0007010">
    <property type="term" value="P:cytoskeleton organization"/>
    <property type="evidence" value="ECO:0007669"/>
    <property type="project" value="InterPro"/>
</dbReference>
<dbReference type="InterPro" id="IPR003128">
    <property type="entry name" value="Villin_headpiece"/>
</dbReference>